<name>A0ABN5IN62_9BACE</name>
<gene>
    <name evidence="1" type="ORF">C4H11_12900</name>
</gene>
<dbReference type="PANTHER" id="PTHR37833">
    <property type="entry name" value="LIPOPROTEIN-RELATED"/>
    <property type="match status" value="1"/>
</dbReference>
<dbReference type="InterPro" id="IPR013783">
    <property type="entry name" value="Ig-like_fold"/>
</dbReference>
<evidence type="ECO:0000313" key="1">
    <source>
        <dbReference type="EMBL" id="AVM53690.1"/>
    </source>
</evidence>
<sequence>MCCRCILFILSCIFFMSCRNNPFSKEKERISDIVSKMQGKSISFPLEMLNNVIMDSLLSKEFKLVAYIDSAKCMECNLALDEWSVKIREMRKVNEEVSFLFIINSNNYSVIKSLLNKHRFDYPVFIDTTNSFYNLNSLNKDSKFQFFLLDRDNKIILVGNPIRNNSIWMLYKKELGRANNTQPEMSLSSTMLDLGEFSYKVPQFRSFFLRNIGKKTLVIDSTLTSCDCTTVSYDEETVQPGQKLELKVCYKAEQRGYFERMITVYCNVKESPIILYVSGNAK</sequence>
<dbReference type="PANTHER" id="PTHR37833:SF1">
    <property type="entry name" value="SIGNAL PEPTIDE PROTEIN"/>
    <property type="match status" value="1"/>
</dbReference>
<dbReference type="Proteomes" id="UP000238304">
    <property type="component" value="Chromosome"/>
</dbReference>
<evidence type="ECO:0000313" key="2">
    <source>
        <dbReference type="Proteomes" id="UP000238304"/>
    </source>
</evidence>
<protein>
    <recommendedName>
        <fullName evidence="3">DUF1573 domain-containing protein</fullName>
    </recommendedName>
</protein>
<accession>A0ABN5IN62</accession>
<dbReference type="InterPro" id="IPR011467">
    <property type="entry name" value="DUF1573"/>
</dbReference>
<dbReference type="Gene3D" id="2.60.40.10">
    <property type="entry name" value="Immunoglobulins"/>
    <property type="match status" value="1"/>
</dbReference>
<reference evidence="1 2" key="1">
    <citation type="submission" date="2018-02" db="EMBL/GenBank/DDBJ databases">
        <authorList>
            <person name="Holder M.E."/>
            <person name="Ajami N.J."/>
            <person name="Petrosino J.F."/>
        </authorList>
    </citation>
    <scope>NUCLEOTIDE SEQUENCE [LARGE SCALE GENOMIC DNA]</scope>
    <source>
        <strain evidence="1 2">ATCC 33285</strain>
    </source>
</reference>
<dbReference type="PROSITE" id="PS51257">
    <property type="entry name" value="PROKAR_LIPOPROTEIN"/>
    <property type="match status" value="1"/>
</dbReference>
<organism evidence="1 2">
    <name type="scientific">Bacteroides zoogleoformans</name>
    <dbReference type="NCBI Taxonomy" id="28119"/>
    <lineage>
        <taxon>Bacteria</taxon>
        <taxon>Pseudomonadati</taxon>
        <taxon>Bacteroidota</taxon>
        <taxon>Bacteroidia</taxon>
        <taxon>Bacteroidales</taxon>
        <taxon>Bacteroidaceae</taxon>
        <taxon>Bacteroides</taxon>
    </lineage>
</organism>
<dbReference type="Gene3D" id="3.40.30.10">
    <property type="entry name" value="Glutaredoxin"/>
    <property type="match status" value="1"/>
</dbReference>
<evidence type="ECO:0008006" key="3">
    <source>
        <dbReference type="Google" id="ProtNLM"/>
    </source>
</evidence>
<keyword evidence="2" id="KW-1185">Reference proteome</keyword>
<proteinExistence type="predicted"/>
<dbReference type="Pfam" id="PF07610">
    <property type="entry name" value="DUF1573"/>
    <property type="match status" value="1"/>
</dbReference>
<dbReference type="EMBL" id="CP027231">
    <property type="protein sequence ID" value="AVM53690.1"/>
    <property type="molecule type" value="Genomic_DNA"/>
</dbReference>